<dbReference type="Proteomes" id="UP000053051">
    <property type="component" value="Unassembled WGS sequence"/>
</dbReference>
<reference evidence="1 2" key="1">
    <citation type="submission" date="2012-05" db="EMBL/GenBank/DDBJ databases">
        <authorList>
            <person name="Hilton J."/>
        </authorList>
    </citation>
    <scope>NUCLEOTIDE SEQUENCE [LARGE SCALE GENOMIC DNA]</scope>
    <source>
        <strain evidence="1 2">HH01</strain>
    </source>
</reference>
<organism evidence="1 2">
    <name type="scientific">Richelia intracellularis HH01</name>
    <dbReference type="NCBI Taxonomy" id="1165094"/>
    <lineage>
        <taxon>Bacteria</taxon>
        <taxon>Bacillati</taxon>
        <taxon>Cyanobacteriota</taxon>
        <taxon>Cyanophyceae</taxon>
        <taxon>Nostocales</taxon>
        <taxon>Nostocaceae</taxon>
        <taxon>Richelia</taxon>
    </lineage>
</organism>
<dbReference type="AlphaFoldDB" id="M1WTM9"/>
<evidence type="ECO:0000313" key="2">
    <source>
        <dbReference type="Proteomes" id="UP000053051"/>
    </source>
</evidence>
<reference evidence="2" key="2">
    <citation type="submission" date="2016-01" db="EMBL/GenBank/DDBJ databases">
        <title>Diatom-associated endosymboitic cyanobacterium lacks core nitrogen metabolism enzymes.</title>
        <authorList>
            <person name="Hilton J.A."/>
            <person name="Foster R.A."/>
            <person name="Tripp H.J."/>
            <person name="Carter B.J."/>
            <person name="Zehr J.P."/>
            <person name="Villareal T.A."/>
        </authorList>
    </citation>
    <scope>NUCLEOTIDE SEQUENCE [LARGE SCALE GENOMIC DNA]</scope>
    <source>
        <strain evidence="2">HH01</strain>
    </source>
</reference>
<name>M1WTM9_9NOST</name>
<comment type="caution">
    <text evidence="1">The sequence shown here is derived from an EMBL/GenBank/DDBJ whole genome shotgun (WGS) entry which is preliminary data.</text>
</comment>
<accession>M1WTM9</accession>
<dbReference type="STRING" id="1165094.RINTHH_20540"/>
<dbReference type="EMBL" id="CAIY01000082">
    <property type="protein sequence ID" value="CCH68209.1"/>
    <property type="molecule type" value="Genomic_DNA"/>
</dbReference>
<keyword evidence="2" id="KW-1185">Reference proteome</keyword>
<sequence length="201" mass="22949">MQFYSPSFIHGDGINYQTMEQALDKFWKRYPRLRYKTKVKSWKSKGNFIIAETITSIIGLPSSNQDKLALNATIHSRQTFMRDRITHQEILSEHTEVTSGIKPPKVDIKLPQQVKVGMSYYFDAIVQEPLGNNYLLGKVMQEPVKLPQYLKPSSMNLESLKAGGLFKIGRAPDTPGNYWVSAVIVRSDGMTIVTRRLRVIK</sequence>
<protein>
    <submittedName>
        <fullName evidence="1">Uncharacterized protein</fullName>
    </submittedName>
</protein>
<evidence type="ECO:0000313" key="1">
    <source>
        <dbReference type="EMBL" id="CCH68209.1"/>
    </source>
</evidence>
<proteinExistence type="predicted"/>
<gene>
    <name evidence="1" type="ORF">RINTHH_20540</name>
</gene>